<evidence type="ECO:0000313" key="11">
    <source>
        <dbReference type="EMBL" id="KAF2739799.1"/>
    </source>
</evidence>
<dbReference type="PROSITE" id="PS00039">
    <property type="entry name" value="DEAD_ATP_HELICASE"/>
    <property type="match status" value="1"/>
</dbReference>
<evidence type="ECO:0000256" key="5">
    <source>
        <dbReference type="ARBA" id="ARBA00022884"/>
    </source>
</evidence>
<dbReference type="GO" id="GO:0005524">
    <property type="term" value="F:ATP binding"/>
    <property type="evidence" value="ECO:0007669"/>
    <property type="project" value="UniProtKB-UniRule"/>
</dbReference>
<feature type="compositionally biased region" description="Low complexity" evidence="8">
    <location>
        <begin position="60"/>
        <end position="72"/>
    </location>
</feature>
<evidence type="ECO:0000313" key="12">
    <source>
        <dbReference type="Proteomes" id="UP000799444"/>
    </source>
</evidence>
<comment type="similarity">
    <text evidence="6">Belongs to the DEAD box helicase family.</text>
</comment>
<evidence type="ECO:0000256" key="6">
    <source>
        <dbReference type="RuleBase" id="RU000492"/>
    </source>
</evidence>
<feature type="compositionally biased region" description="Gly residues" evidence="8">
    <location>
        <begin position="582"/>
        <end position="595"/>
    </location>
</feature>
<evidence type="ECO:0000256" key="2">
    <source>
        <dbReference type="ARBA" id="ARBA00022801"/>
    </source>
</evidence>
<evidence type="ECO:0000256" key="3">
    <source>
        <dbReference type="ARBA" id="ARBA00022806"/>
    </source>
</evidence>
<evidence type="ECO:0000256" key="1">
    <source>
        <dbReference type="ARBA" id="ARBA00022741"/>
    </source>
</evidence>
<organism evidence="11 12">
    <name type="scientific">Polyplosphaeria fusca</name>
    <dbReference type="NCBI Taxonomy" id="682080"/>
    <lineage>
        <taxon>Eukaryota</taxon>
        <taxon>Fungi</taxon>
        <taxon>Dikarya</taxon>
        <taxon>Ascomycota</taxon>
        <taxon>Pezizomycotina</taxon>
        <taxon>Dothideomycetes</taxon>
        <taxon>Pleosporomycetidae</taxon>
        <taxon>Pleosporales</taxon>
        <taxon>Tetraplosphaeriaceae</taxon>
        <taxon>Polyplosphaeria</taxon>
    </lineage>
</organism>
<dbReference type="InterPro" id="IPR001650">
    <property type="entry name" value="Helicase_C-like"/>
</dbReference>
<dbReference type="GO" id="GO:0016787">
    <property type="term" value="F:hydrolase activity"/>
    <property type="evidence" value="ECO:0007669"/>
    <property type="project" value="UniProtKB-KW"/>
</dbReference>
<feature type="region of interest" description="Disordered" evidence="8">
    <location>
        <begin position="60"/>
        <end position="80"/>
    </location>
</feature>
<evidence type="ECO:0000259" key="10">
    <source>
        <dbReference type="PROSITE" id="PS51194"/>
    </source>
</evidence>
<dbReference type="InterPro" id="IPR011545">
    <property type="entry name" value="DEAD/DEAH_box_helicase_dom"/>
</dbReference>
<dbReference type="PROSITE" id="PS51194">
    <property type="entry name" value="HELICASE_CTER"/>
    <property type="match status" value="1"/>
</dbReference>
<keyword evidence="5 7" id="KW-0694">RNA-binding</keyword>
<dbReference type="InterPro" id="IPR014001">
    <property type="entry name" value="Helicase_ATP-bd"/>
</dbReference>
<evidence type="ECO:0000256" key="8">
    <source>
        <dbReference type="SAM" id="MobiDB-lite"/>
    </source>
</evidence>
<dbReference type="Gene3D" id="3.40.50.300">
    <property type="entry name" value="P-loop containing nucleotide triphosphate hydrolases"/>
    <property type="match status" value="2"/>
</dbReference>
<protein>
    <recommendedName>
        <fullName evidence="7">ATP-dependent RNA helicase</fullName>
        <ecNumber evidence="7">3.6.4.13</ecNumber>
    </recommendedName>
</protein>
<name>A0A9P4V6G3_9PLEO</name>
<dbReference type="Proteomes" id="UP000799444">
    <property type="component" value="Unassembled WGS sequence"/>
</dbReference>
<keyword evidence="1 6" id="KW-0547">Nucleotide-binding</keyword>
<dbReference type="SMART" id="SM00487">
    <property type="entry name" value="DEXDc"/>
    <property type="match status" value="1"/>
</dbReference>
<dbReference type="Pfam" id="PF00271">
    <property type="entry name" value="Helicase_C"/>
    <property type="match status" value="1"/>
</dbReference>
<feature type="compositionally biased region" description="Gly residues" evidence="8">
    <location>
        <begin position="602"/>
        <end position="612"/>
    </location>
</feature>
<accession>A0A9P4V6G3</accession>
<dbReference type="CDD" id="cd17964">
    <property type="entry name" value="DEADc_MSS116"/>
    <property type="match status" value="1"/>
</dbReference>
<feature type="compositionally biased region" description="Basic and acidic residues" evidence="8">
    <location>
        <begin position="613"/>
        <end position="661"/>
    </location>
</feature>
<keyword evidence="4 6" id="KW-0067">ATP-binding</keyword>
<dbReference type="InterPro" id="IPR027417">
    <property type="entry name" value="P-loop_NTPase"/>
</dbReference>
<dbReference type="OrthoDB" id="193716at2759"/>
<dbReference type="GO" id="GO:0003724">
    <property type="term" value="F:RNA helicase activity"/>
    <property type="evidence" value="ECO:0007669"/>
    <property type="project" value="UniProtKB-EC"/>
</dbReference>
<dbReference type="SMART" id="SM00490">
    <property type="entry name" value="HELICc"/>
    <property type="match status" value="1"/>
</dbReference>
<sequence length="684" mass="75368">MLHALRTCPASLSRQLPSVAASRALRVRQFQLLPALRAPVPRIPKVAAAAFHHSTRWQQVAAAEEQAGQAEQDQAEDQAEDGPITLFKDLGARNMVHRHVIDVLTQQMKLETMTDVQTRTINEALGGADVIAQAKTGTGKTLGFLIPVIQRIINSEPALGERPRRNKRARSDDIRAIIISPTRELAEQIAVEAKKITFNTGLVVQVAVGGTQKRAMLMQTQRQGCHILIATPGRLYDVLSDEYSGIAAPKLDAMVMDEADRLLDDGFQKEIEQINQLLPDPQEKDRQTLMFSATVPREVVDLVRRTLKPGFHFANCVNENEAPTHERVPQKVVYLNGFENTMPALYELALRQHQAAKTGDAKPFKAIIYFNSTAEVTLAASVFFKLAGGFKRDKPLHGLNAYEIHAKLTQSQRTQATEKFRSANNGVLFSSDVTARGMDFPNVSHVIQVGLPRDRDTYIHRIGRTARAGKEGEGWLFASPLERHELRKRLRGLPLSEDTSLETASHDMTTEGEVPEHINNIIQEVVDVHKRVYPDHLDAAFRGVFGSYQWYNDKRGLVEAANRWAEFGWGMETPPPPPSFASGGGGRPRGGGYGQLGDRRGGGFGGGRSGGFGDRRGGGSLDDRRSRGGFDDRRSGGGFDDRRSGGGFDDRRSGGYGDRRGRGYGGDGRGGDSRRSRGYSDNDY</sequence>
<evidence type="ECO:0000256" key="7">
    <source>
        <dbReference type="RuleBase" id="RU365068"/>
    </source>
</evidence>
<dbReference type="PROSITE" id="PS51192">
    <property type="entry name" value="HELICASE_ATP_BIND_1"/>
    <property type="match status" value="1"/>
</dbReference>
<reference evidence="11" key="1">
    <citation type="journal article" date="2020" name="Stud. Mycol.">
        <title>101 Dothideomycetes genomes: a test case for predicting lifestyles and emergence of pathogens.</title>
        <authorList>
            <person name="Haridas S."/>
            <person name="Albert R."/>
            <person name="Binder M."/>
            <person name="Bloem J."/>
            <person name="Labutti K."/>
            <person name="Salamov A."/>
            <person name="Andreopoulos B."/>
            <person name="Baker S."/>
            <person name="Barry K."/>
            <person name="Bills G."/>
            <person name="Bluhm B."/>
            <person name="Cannon C."/>
            <person name="Castanera R."/>
            <person name="Culley D."/>
            <person name="Daum C."/>
            <person name="Ezra D."/>
            <person name="Gonzalez J."/>
            <person name="Henrissat B."/>
            <person name="Kuo A."/>
            <person name="Liang C."/>
            <person name="Lipzen A."/>
            <person name="Lutzoni F."/>
            <person name="Magnuson J."/>
            <person name="Mondo S."/>
            <person name="Nolan M."/>
            <person name="Ohm R."/>
            <person name="Pangilinan J."/>
            <person name="Park H.-J."/>
            <person name="Ramirez L."/>
            <person name="Alfaro M."/>
            <person name="Sun H."/>
            <person name="Tritt A."/>
            <person name="Yoshinaga Y."/>
            <person name="Zwiers L.-H."/>
            <person name="Turgeon B."/>
            <person name="Goodwin S."/>
            <person name="Spatafora J."/>
            <person name="Crous P."/>
            <person name="Grigoriev I."/>
        </authorList>
    </citation>
    <scope>NUCLEOTIDE SEQUENCE</scope>
    <source>
        <strain evidence="11">CBS 125425</strain>
    </source>
</reference>
<dbReference type="AlphaFoldDB" id="A0A9P4V6G3"/>
<dbReference type="EC" id="3.6.4.13" evidence="7"/>
<feature type="domain" description="Helicase C-terminal" evidence="10">
    <location>
        <begin position="349"/>
        <end position="522"/>
    </location>
</feature>
<comment type="catalytic activity">
    <reaction evidence="7">
        <text>ATP + H2O = ADP + phosphate + H(+)</text>
        <dbReference type="Rhea" id="RHEA:13065"/>
        <dbReference type="ChEBI" id="CHEBI:15377"/>
        <dbReference type="ChEBI" id="CHEBI:15378"/>
        <dbReference type="ChEBI" id="CHEBI:30616"/>
        <dbReference type="ChEBI" id="CHEBI:43474"/>
        <dbReference type="ChEBI" id="CHEBI:456216"/>
        <dbReference type="EC" id="3.6.4.13"/>
    </reaction>
</comment>
<comment type="function">
    <text evidence="7">RNA helicase.</text>
</comment>
<keyword evidence="2 6" id="KW-0378">Hydrolase</keyword>
<keyword evidence="12" id="KW-1185">Reference proteome</keyword>
<keyword evidence="3 6" id="KW-0347">Helicase</keyword>
<dbReference type="PANTHER" id="PTHR24031">
    <property type="entry name" value="RNA HELICASE"/>
    <property type="match status" value="1"/>
</dbReference>
<feature type="compositionally biased region" description="Basic and acidic residues" evidence="8">
    <location>
        <begin position="669"/>
        <end position="684"/>
    </location>
</feature>
<dbReference type="GO" id="GO:0003723">
    <property type="term" value="F:RNA binding"/>
    <property type="evidence" value="ECO:0007669"/>
    <property type="project" value="UniProtKB-UniRule"/>
</dbReference>
<dbReference type="Pfam" id="PF00270">
    <property type="entry name" value="DEAD"/>
    <property type="match status" value="1"/>
</dbReference>
<feature type="region of interest" description="Disordered" evidence="8">
    <location>
        <begin position="569"/>
        <end position="684"/>
    </location>
</feature>
<dbReference type="CDD" id="cd18787">
    <property type="entry name" value="SF2_C_DEAD"/>
    <property type="match status" value="1"/>
</dbReference>
<proteinExistence type="inferred from homology"/>
<evidence type="ECO:0000259" key="9">
    <source>
        <dbReference type="PROSITE" id="PS51192"/>
    </source>
</evidence>
<feature type="domain" description="Helicase ATP-binding" evidence="9">
    <location>
        <begin position="121"/>
        <end position="313"/>
    </location>
</feature>
<comment type="domain">
    <text evidence="7">The Q motif is unique to and characteristic of the DEAD box family of RNA helicases and controls ATP binding and hydrolysis.</text>
</comment>
<dbReference type="EMBL" id="ML996103">
    <property type="protein sequence ID" value="KAF2739799.1"/>
    <property type="molecule type" value="Genomic_DNA"/>
</dbReference>
<dbReference type="InterPro" id="IPR000629">
    <property type="entry name" value="RNA-helicase_DEAD-box_CS"/>
</dbReference>
<dbReference type="SUPFAM" id="SSF52540">
    <property type="entry name" value="P-loop containing nucleoside triphosphate hydrolases"/>
    <property type="match status" value="1"/>
</dbReference>
<gene>
    <name evidence="11" type="ORF">EJ04DRAFT_457149</name>
</gene>
<evidence type="ECO:0000256" key="4">
    <source>
        <dbReference type="ARBA" id="ARBA00022840"/>
    </source>
</evidence>
<comment type="caution">
    <text evidence="11">The sequence shown here is derived from an EMBL/GenBank/DDBJ whole genome shotgun (WGS) entry which is preliminary data.</text>
</comment>